<sequence length="216" mass="24071">MDTHNVDTGFKFGYLSELEKMLLEKLPNCCMKARPHIESRLKTLKTEWAIMYDMMLNTSGFGWDSTRKMVTTEDDVWEAYVTDAQAVEDILKELEVENLTGAAEEVDVNPSNQNESANANTSTLRDVDRAHLLPTEDPGSASLGRKGKKNEGDFSTISQAVNTMAADMKDACLMLLNIVHSDIVQEKFLELSRALHGVDGLTSVECAWLFESSETI</sequence>
<dbReference type="AlphaFoldDB" id="A0A6P8D7B1"/>
<accession>A0A6P8D7B1</accession>
<dbReference type="InterPro" id="IPR024752">
    <property type="entry name" value="Myb/SANT-like_dom"/>
</dbReference>
<reference evidence="4" key="2">
    <citation type="submission" date="2025-08" db="UniProtKB">
        <authorList>
            <consortium name="RefSeq"/>
        </authorList>
    </citation>
    <scope>IDENTIFICATION</scope>
    <source>
        <tissue evidence="4">Leaf</tissue>
    </source>
</reference>
<feature type="domain" description="Myb/SANT-like" evidence="2">
    <location>
        <begin position="30"/>
        <end position="80"/>
    </location>
</feature>
<dbReference type="PANTHER" id="PTHR46250">
    <property type="entry name" value="MYB/SANT-LIKE DNA-BINDING DOMAIN PROTEIN-RELATED"/>
    <property type="match status" value="1"/>
</dbReference>
<dbReference type="Proteomes" id="UP000515151">
    <property type="component" value="Chromosome 3"/>
</dbReference>
<evidence type="ECO:0000313" key="4">
    <source>
        <dbReference type="RefSeq" id="XP_031387218.1"/>
    </source>
</evidence>
<dbReference type="OrthoDB" id="76215at2759"/>
<evidence type="ECO:0000313" key="3">
    <source>
        <dbReference type="Proteomes" id="UP000515151"/>
    </source>
</evidence>
<dbReference type="Pfam" id="PF12776">
    <property type="entry name" value="Myb_DNA-bind_3"/>
    <property type="match status" value="1"/>
</dbReference>
<protein>
    <submittedName>
        <fullName evidence="4">Uncharacterized protein LOC116200511</fullName>
    </submittedName>
</protein>
<reference evidence="3" key="1">
    <citation type="journal article" date="2020" name="Plant Biotechnol. J.">
        <title>The pomegranate (Punica granatum L.) draft genome dissects genetic divergence between soft- and hard-seeded cultivars.</title>
        <authorList>
            <person name="Luo X."/>
            <person name="Li H."/>
            <person name="Wu Z."/>
            <person name="Yao W."/>
            <person name="Zhao P."/>
            <person name="Cao D."/>
            <person name="Yu H."/>
            <person name="Li K."/>
            <person name="Poudel K."/>
            <person name="Zhao D."/>
            <person name="Zhang F."/>
            <person name="Xia X."/>
            <person name="Chen L."/>
            <person name="Wang Q."/>
            <person name="Jing D."/>
            <person name="Cao S."/>
        </authorList>
    </citation>
    <scope>NUCLEOTIDE SEQUENCE [LARGE SCALE GENOMIC DNA]</scope>
    <source>
        <strain evidence="3">cv. Tunisia</strain>
    </source>
</reference>
<dbReference type="PANTHER" id="PTHR46250:SF17">
    <property type="entry name" value="MYB_SANT-LIKE DOMAIN-CONTAINING PROTEIN"/>
    <property type="match status" value="1"/>
</dbReference>
<organism evidence="3 4">
    <name type="scientific">Punica granatum</name>
    <name type="common">Pomegranate</name>
    <dbReference type="NCBI Taxonomy" id="22663"/>
    <lineage>
        <taxon>Eukaryota</taxon>
        <taxon>Viridiplantae</taxon>
        <taxon>Streptophyta</taxon>
        <taxon>Embryophyta</taxon>
        <taxon>Tracheophyta</taxon>
        <taxon>Spermatophyta</taxon>
        <taxon>Magnoliopsida</taxon>
        <taxon>eudicotyledons</taxon>
        <taxon>Gunneridae</taxon>
        <taxon>Pentapetalae</taxon>
        <taxon>rosids</taxon>
        <taxon>malvids</taxon>
        <taxon>Myrtales</taxon>
        <taxon>Lythraceae</taxon>
        <taxon>Punica</taxon>
    </lineage>
</organism>
<name>A0A6P8D7B1_PUNGR</name>
<feature type="region of interest" description="Disordered" evidence="1">
    <location>
        <begin position="102"/>
        <end position="150"/>
    </location>
</feature>
<dbReference type="GeneID" id="116200511"/>
<evidence type="ECO:0000259" key="2">
    <source>
        <dbReference type="Pfam" id="PF12776"/>
    </source>
</evidence>
<evidence type="ECO:0000256" key="1">
    <source>
        <dbReference type="SAM" id="MobiDB-lite"/>
    </source>
</evidence>
<feature type="compositionally biased region" description="Polar residues" evidence="1">
    <location>
        <begin position="109"/>
        <end position="124"/>
    </location>
</feature>
<keyword evidence="3" id="KW-1185">Reference proteome</keyword>
<dbReference type="RefSeq" id="XP_031387218.1">
    <property type="nucleotide sequence ID" value="XM_031531358.1"/>
</dbReference>
<proteinExistence type="predicted"/>
<gene>
    <name evidence="4" type="primary">LOC116200511</name>
</gene>